<evidence type="ECO:0000313" key="1">
    <source>
        <dbReference type="EMBL" id="KXS16529.1"/>
    </source>
</evidence>
<keyword evidence="2" id="KW-1185">Reference proteome</keyword>
<accession>A0A139AIK0</accession>
<dbReference type="EMBL" id="KQ965752">
    <property type="protein sequence ID" value="KXS16529.1"/>
    <property type="molecule type" value="Genomic_DNA"/>
</dbReference>
<evidence type="ECO:0000313" key="2">
    <source>
        <dbReference type="Proteomes" id="UP000070544"/>
    </source>
</evidence>
<protein>
    <submittedName>
        <fullName evidence="1">Uncharacterized protein</fullName>
    </submittedName>
</protein>
<organism evidence="1 2">
    <name type="scientific">Gonapodya prolifera (strain JEL478)</name>
    <name type="common">Monoblepharis prolifera</name>
    <dbReference type="NCBI Taxonomy" id="1344416"/>
    <lineage>
        <taxon>Eukaryota</taxon>
        <taxon>Fungi</taxon>
        <taxon>Fungi incertae sedis</taxon>
        <taxon>Chytridiomycota</taxon>
        <taxon>Chytridiomycota incertae sedis</taxon>
        <taxon>Monoblepharidomycetes</taxon>
        <taxon>Monoblepharidales</taxon>
        <taxon>Gonapodyaceae</taxon>
        <taxon>Gonapodya</taxon>
    </lineage>
</organism>
<sequence length="104" mass="11585">MSHHVKTVDTAQLEEGRLIDSSDSIKSSTRSSVSSWFNPWRIMCTIIFLSILRGLRRVHGPALGCLSFWIAVAALSFKTFPQLDAVNAPNRPRSLFAALDPLRC</sequence>
<proteinExistence type="predicted"/>
<name>A0A139AIK0_GONPJ</name>
<gene>
    <name evidence="1" type="ORF">M427DRAFT_291790</name>
</gene>
<dbReference type="AlphaFoldDB" id="A0A139AIK0"/>
<reference evidence="1 2" key="1">
    <citation type="journal article" date="2015" name="Genome Biol. Evol.">
        <title>Phylogenomic analyses indicate that early fungi evolved digesting cell walls of algal ancestors of land plants.</title>
        <authorList>
            <person name="Chang Y."/>
            <person name="Wang S."/>
            <person name="Sekimoto S."/>
            <person name="Aerts A.L."/>
            <person name="Choi C."/>
            <person name="Clum A."/>
            <person name="LaButti K.M."/>
            <person name="Lindquist E.A."/>
            <person name="Yee Ngan C."/>
            <person name="Ohm R.A."/>
            <person name="Salamov A.A."/>
            <person name="Grigoriev I.V."/>
            <person name="Spatafora J.W."/>
            <person name="Berbee M.L."/>
        </authorList>
    </citation>
    <scope>NUCLEOTIDE SEQUENCE [LARGE SCALE GENOMIC DNA]</scope>
    <source>
        <strain evidence="1 2">JEL478</strain>
    </source>
</reference>
<dbReference type="Proteomes" id="UP000070544">
    <property type="component" value="Unassembled WGS sequence"/>
</dbReference>